<dbReference type="eggNOG" id="KOG0128">
    <property type="taxonomic scope" value="Eukaryota"/>
</dbReference>
<evidence type="ECO:0000313" key="5">
    <source>
        <dbReference type="EMBL" id="EDK42029.1"/>
    </source>
</evidence>
<dbReference type="EMBL" id="CH981524">
    <property type="protein sequence ID" value="EDK42029.1"/>
    <property type="molecule type" value="Genomic_DNA"/>
</dbReference>
<evidence type="ECO:0000256" key="3">
    <source>
        <dbReference type="PROSITE-ProRule" id="PRU00176"/>
    </source>
</evidence>
<dbReference type="STRING" id="379508.A5DS71"/>
<dbReference type="OMA" id="LWARYIL"/>
<dbReference type="Proteomes" id="UP000001996">
    <property type="component" value="Unassembled WGS sequence"/>
</dbReference>
<dbReference type="InterPro" id="IPR000504">
    <property type="entry name" value="RRM_dom"/>
</dbReference>
<proteinExistence type="predicted"/>
<evidence type="ECO:0000259" key="4">
    <source>
        <dbReference type="PROSITE" id="PS50102"/>
    </source>
</evidence>
<protein>
    <recommendedName>
        <fullName evidence="4">RRM domain-containing protein</fullName>
    </recommendedName>
</protein>
<dbReference type="Gene3D" id="1.25.40.10">
    <property type="entry name" value="Tetratricopeptide repeat domain"/>
    <property type="match status" value="1"/>
</dbReference>
<feature type="domain" description="RRM" evidence="4">
    <location>
        <begin position="531"/>
        <end position="604"/>
    </location>
</feature>
<organism evidence="5 6">
    <name type="scientific">Lodderomyces elongisporus (strain ATCC 11503 / CBS 2605 / JCM 1781 / NBRC 1676 / NRRL YB-4239)</name>
    <name type="common">Yeast</name>
    <name type="synonym">Saccharomyces elongisporus</name>
    <dbReference type="NCBI Taxonomy" id="379508"/>
    <lineage>
        <taxon>Eukaryota</taxon>
        <taxon>Fungi</taxon>
        <taxon>Dikarya</taxon>
        <taxon>Ascomycota</taxon>
        <taxon>Saccharomycotina</taxon>
        <taxon>Pichiomycetes</taxon>
        <taxon>Debaryomycetaceae</taxon>
        <taxon>Candida/Lodderomyces clade</taxon>
        <taxon>Lodderomyces</taxon>
    </lineage>
</organism>
<feature type="domain" description="RRM" evidence="4">
    <location>
        <begin position="701"/>
        <end position="784"/>
    </location>
</feature>
<dbReference type="SUPFAM" id="SSF54928">
    <property type="entry name" value="RNA-binding domain, RBD"/>
    <property type="match status" value="2"/>
</dbReference>
<dbReference type="PANTHER" id="PTHR24012">
    <property type="entry name" value="RNA BINDING PROTEIN"/>
    <property type="match status" value="1"/>
</dbReference>
<sequence>MSTLQALVDEFDKLRLENPYDSGVYDKVLGALAAFPEENAHAVDKVYHSKIKQFRLTQSELNHWLSTIRSIGDIEERYSLEYEFYNSVIDDYTVVPILQSFLALARHLLNSEEILENDYRAALSKALSVCSYDFEKGNNVWRIVLDHFEQVFVLSRKDGDLQILIKLHHKRLSYPHAEIEKSFQELSNFISNYAREQYEEQMSLANEIYKNSLARMKYYEEYERQIQNNPGESSVWINYMEGVYKHQRENLNAVLAIFERSIQSDVAYLSKWQEVWLSFIDILYTANDSKLLNTILSKFVRSFPNSCHTYCESIRNCDLSTKDGQKKLEVLSQRISAIDLKNNSAYKEWKLVAEATLHTKFQALLQSTALIELHDFMNEVSSFFDFALNSNDHGHHGVEKLAISICIKLGKDIKAIEFLEKLYKKFASEASVWLYAVKVSTDVGREHEYVRQLFKTALQTDSLDDLQRVIDEWLLFEELNGDMASYNEALVTCRKSCRRKVKKTASLLTSPMLRKRSHDISAEFTRSREEYTVEVRNLPLNATEDDVKSLFHDCGEIKELTIVDVQGDRHALVEFTNELQVFLALTRGHKRLGNNDLIIAQAQKSLVFVNNYPSTFSQSEVRKMFELVGPLVSCRFPSQIKNKIRRFCYIQFLNANDALRCVAIYNGQKYWDENLKRELAWEVKFSRPQERKTRSVPISERKIRITNIAFSITEDELKNEFSSCGEVELVVLPRAVFDTKNKRMKQNGGIAIIAFRDARSVETALEKDGIELKGRPINVSKQQINLTPADFNALRSIGLVGVSSTLNNFQIKNVLEQAAGAVSKVLLLPEHEAALIEFSSVNDSGKGCFEWESRLII</sequence>
<accession>A5DS71</accession>
<dbReference type="Pfam" id="PF00076">
    <property type="entry name" value="RRM_1"/>
    <property type="match status" value="3"/>
</dbReference>
<dbReference type="VEuPathDB" id="FungiDB:LELG_00207"/>
<dbReference type="Gene3D" id="3.30.70.330">
    <property type="match status" value="3"/>
</dbReference>
<dbReference type="InterPro" id="IPR035979">
    <property type="entry name" value="RBD_domain_sf"/>
</dbReference>
<dbReference type="InterPro" id="IPR011990">
    <property type="entry name" value="TPR-like_helical_dom_sf"/>
</dbReference>
<keyword evidence="6" id="KW-1185">Reference proteome</keyword>
<dbReference type="SUPFAM" id="SSF48452">
    <property type="entry name" value="TPR-like"/>
    <property type="match status" value="1"/>
</dbReference>
<dbReference type="Pfam" id="PF16842">
    <property type="entry name" value="RRM_occluded"/>
    <property type="match status" value="1"/>
</dbReference>
<dbReference type="HOGENOM" id="CLU_333463_0_0_1"/>
<dbReference type="InterPro" id="IPR012677">
    <property type="entry name" value="Nucleotide-bd_a/b_plait_sf"/>
</dbReference>
<dbReference type="AlphaFoldDB" id="A5DS71"/>
<dbReference type="GO" id="GO:0003723">
    <property type="term" value="F:RNA binding"/>
    <property type="evidence" value="ECO:0007669"/>
    <property type="project" value="UniProtKB-UniRule"/>
</dbReference>
<dbReference type="PROSITE" id="PS50102">
    <property type="entry name" value="RRM"/>
    <property type="match status" value="3"/>
</dbReference>
<keyword evidence="1" id="KW-0677">Repeat</keyword>
<dbReference type="InParanoid" id="A5DS71"/>
<reference evidence="5 6" key="1">
    <citation type="journal article" date="2009" name="Nature">
        <title>Evolution of pathogenicity and sexual reproduction in eight Candida genomes.</title>
        <authorList>
            <person name="Butler G."/>
            <person name="Rasmussen M.D."/>
            <person name="Lin M.F."/>
            <person name="Santos M.A."/>
            <person name="Sakthikumar S."/>
            <person name="Munro C.A."/>
            <person name="Rheinbay E."/>
            <person name="Grabherr M."/>
            <person name="Forche A."/>
            <person name="Reedy J.L."/>
            <person name="Agrafioti I."/>
            <person name="Arnaud M.B."/>
            <person name="Bates S."/>
            <person name="Brown A.J."/>
            <person name="Brunke S."/>
            <person name="Costanzo M.C."/>
            <person name="Fitzpatrick D.A."/>
            <person name="de Groot P.W."/>
            <person name="Harris D."/>
            <person name="Hoyer L.L."/>
            <person name="Hube B."/>
            <person name="Klis F.M."/>
            <person name="Kodira C."/>
            <person name="Lennard N."/>
            <person name="Logue M.E."/>
            <person name="Martin R."/>
            <person name="Neiman A.M."/>
            <person name="Nikolaou E."/>
            <person name="Quail M.A."/>
            <person name="Quinn J."/>
            <person name="Santos M.C."/>
            <person name="Schmitzberger F.F."/>
            <person name="Sherlock G."/>
            <person name="Shah P."/>
            <person name="Silverstein K.A."/>
            <person name="Skrzypek M.S."/>
            <person name="Soll D."/>
            <person name="Staggs R."/>
            <person name="Stansfield I."/>
            <person name="Stumpf M.P."/>
            <person name="Sudbery P.E."/>
            <person name="Srikantha T."/>
            <person name="Zeng Q."/>
            <person name="Berman J."/>
            <person name="Berriman M."/>
            <person name="Heitman J."/>
            <person name="Gow N.A."/>
            <person name="Lorenz M.C."/>
            <person name="Birren B.W."/>
            <person name="Kellis M."/>
            <person name="Cuomo C.A."/>
        </authorList>
    </citation>
    <scope>NUCLEOTIDE SEQUENCE [LARGE SCALE GENOMIC DNA]</scope>
    <source>
        <strain evidence="6">ATCC 11503 / BCRC 21390 / CBS 2605 / JCM 1781 / NBRC 1676 / NRRL YB-4239</strain>
    </source>
</reference>
<name>A5DS71_LODEL</name>
<dbReference type="InterPro" id="IPR031766">
    <property type="entry name" value="RRM_occluded"/>
</dbReference>
<dbReference type="SMART" id="SM00360">
    <property type="entry name" value="RRM"/>
    <property type="match status" value="3"/>
</dbReference>
<evidence type="ECO:0000313" key="6">
    <source>
        <dbReference type="Proteomes" id="UP000001996"/>
    </source>
</evidence>
<gene>
    <name evidence="5" type="ORF">LELG_00207</name>
</gene>
<evidence type="ECO:0000256" key="1">
    <source>
        <dbReference type="ARBA" id="ARBA00022737"/>
    </source>
</evidence>
<evidence type="ECO:0000256" key="2">
    <source>
        <dbReference type="ARBA" id="ARBA00022884"/>
    </source>
</evidence>
<feature type="domain" description="RRM" evidence="4">
    <location>
        <begin position="605"/>
        <end position="682"/>
    </location>
</feature>
<keyword evidence="2 3" id="KW-0694">RNA-binding</keyword>
<dbReference type="OrthoDB" id="360390at2759"/>